<dbReference type="HAMAP" id="MF_00454">
    <property type="entry name" value="FluC"/>
    <property type="match status" value="1"/>
</dbReference>
<keyword evidence="4 11" id="KW-0812">Transmembrane</keyword>
<keyword evidence="13" id="KW-1185">Reference proteome</keyword>
<dbReference type="NCBIfam" id="TIGR00494">
    <property type="entry name" value="crcB"/>
    <property type="match status" value="1"/>
</dbReference>
<keyword evidence="2 11" id="KW-1003">Cell membrane</keyword>
<evidence type="ECO:0000256" key="8">
    <source>
        <dbReference type="ARBA" id="ARBA00023303"/>
    </source>
</evidence>
<evidence type="ECO:0000256" key="9">
    <source>
        <dbReference type="ARBA" id="ARBA00035120"/>
    </source>
</evidence>
<dbReference type="GO" id="GO:0046872">
    <property type="term" value="F:metal ion binding"/>
    <property type="evidence" value="ECO:0007669"/>
    <property type="project" value="UniProtKB-KW"/>
</dbReference>
<evidence type="ECO:0000256" key="11">
    <source>
        <dbReference type="HAMAP-Rule" id="MF_00454"/>
    </source>
</evidence>
<name>A0A8D5FFQ3_9BACT</name>
<comment type="similarity">
    <text evidence="9 11">Belongs to the fluoride channel Fluc/FEX (TC 1.A.43) family.</text>
</comment>
<keyword evidence="6 11" id="KW-0406">Ion transport</keyword>
<comment type="subcellular location">
    <subcellularLocation>
        <location evidence="1 11">Cell membrane</location>
        <topology evidence="1 11">Multi-pass membrane protein</topology>
    </subcellularLocation>
</comment>
<evidence type="ECO:0000256" key="1">
    <source>
        <dbReference type="ARBA" id="ARBA00004651"/>
    </source>
</evidence>
<keyword evidence="11" id="KW-0813">Transport</keyword>
<feature type="transmembrane region" description="Helical" evidence="11">
    <location>
        <begin position="102"/>
        <end position="123"/>
    </location>
</feature>
<dbReference type="AlphaFoldDB" id="A0A8D5FFQ3"/>
<protein>
    <recommendedName>
        <fullName evidence="11">Fluoride-specific ion channel FluC</fullName>
    </recommendedName>
</protein>
<dbReference type="Proteomes" id="UP000826725">
    <property type="component" value="Chromosome"/>
</dbReference>
<evidence type="ECO:0000256" key="2">
    <source>
        <dbReference type="ARBA" id="ARBA00022475"/>
    </source>
</evidence>
<keyword evidence="5 11" id="KW-1133">Transmembrane helix</keyword>
<dbReference type="PANTHER" id="PTHR28259:SF1">
    <property type="entry name" value="FLUORIDE EXPORT PROTEIN 1-RELATED"/>
    <property type="match status" value="1"/>
</dbReference>
<comment type="function">
    <text evidence="11">Fluoride-specific ion channel. Important for reducing fluoride concentration in the cell, thus reducing its toxicity.</text>
</comment>
<comment type="catalytic activity">
    <reaction evidence="10">
        <text>fluoride(in) = fluoride(out)</text>
        <dbReference type="Rhea" id="RHEA:76159"/>
        <dbReference type="ChEBI" id="CHEBI:17051"/>
    </reaction>
    <physiologicalReaction direction="left-to-right" evidence="10">
        <dbReference type="Rhea" id="RHEA:76160"/>
    </physiologicalReaction>
</comment>
<dbReference type="KEGG" id="dbk:DGMP_05140"/>
<feature type="transmembrane region" description="Helical" evidence="11">
    <location>
        <begin position="32"/>
        <end position="53"/>
    </location>
</feature>
<evidence type="ECO:0000256" key="5">
    <source>
        <dbReference type="ARBA" id="ARBA00022989"/>
    </source>
</evidence>
<feature type="binding site" evidence="11">
    <location>
        <position position="73"/>
    </location>
    <ligand>
        <name>Na(+)</name>
        <dbReference type="ChEBI" id="CHEBI:29101"/>
        <note>structural</note>
    </ligand>
</feature>
<dbReference type="InterPro" id="IPR003691">
    <property type="entry name" value="FluC"/>
</dbReference>
<dbReference type="PANTHER" id="PTHR28259">
    <property type="entry name" value="FLUORIDE EXPORT PROTEIN 1-RELATED"/>
    <property type="match status" value="1"/>
</dbReference>
<evidence type="ECO:0000256" key="3">
    <source>
        <dbReference type="ARBA" id="ARBA00022519"/>
    </source>
</evidence>
<gene>
    <name evidence="11 12" type="primary">crcB</name>
    <name evidence="11" type="synonym">fluC</name>
    <name evidence="12" type="ORF">DGMP_05140</name>
</gene>
<evidence type="ECO:0000256" key="4">
    <source>
        <dbReference type="ARBA" id="ARBA00022692"/>
    </source>
</evidence>
<dbReference type="GO" id="GO:0140114">
    <property type="term" value="P:cellular detoxification of fluoride"/>
    <property type="evidence" value="ECO:0007669"/>
    <property type="project" value="UniProtKB-UniRule"/>
</dbReference>
<dbReference type="RefSeq" id="WP_228856006.1">
    <property type="nucleotide sequence ID" value="NZ_AP024086.1"/>
</dbReference>
<organism evidence="12 13">
    <name type="scientific">Desulfomarina profundi</name>
    <dbReference type="NCBI Taxonomy" id="2772557"/>
    <lineage>
        <taxon>Bacteria</taxon>
        <taxon>Pseudomonadati</taxon>
        <taxon>Thermodesulfobacteriota</taxon>
        <taxon>Desulfobulbia</taxon>
        <taxon>Desulfobulbales</taxon>
        <taxon>Desulfobulbaceae</taxon>
        <taxon>Desulfomarina</taxon>
    </lineage>
</organism>
<feature type="binding site" evidence="11">
    <location>
        <position position="76"/>
    </location>
    <ligand>
        <name>Na(+)</name>
        <dbReference type="ChEBI" id="CHEBI:29101"/>
        <note>structural</note>
    </ligand>
</feature>
<evidence type="ECO:0000256" key="6">
    <source>
        <dbReference type="ARBA" id="ARBA00023065"/>
    </source>
</evidence>
<dbReference type="EMBL" id="AP024086">
    <property type="protein sequence ID" value="BCL59821.1"/>
    <property type="molecule type" value="Genomic_DNA"/>
</dbReference>
<keyword evidence="7 11" id="KW-0472">Membrane</keyword>
<accession>A0A8D5FFQ3</accession>
<keyword evidence="11" id="KW-0479">Metal-binding</keyword>
<dbReference type="GO" id="GO:0005886">
    <property type="term" value="C:plasma membrane"/>
    <property type="evidence" value="ECO:0007669"/>
    <property type="project" value="UniProtKB-SubCell"/>
</dbReference>
<dbReference type="Pfam" id="PF02537">
    <property type="entry name" value="CRCB"/>
    <property type="match status" value="1"/>
</dbReference>
<feature type="transmembrane region" description="Helical" evidence="11">
    <location>
        <begin position="65"/>
        <end position="82"/>
    </location>
</feature>
<comment type="activity regulation">
    <text evidence="11">Na(+) is not transported, but it plays an essential structural role and its presence is essential for fluoride channel function.</text>
</comment>
<keyword evidence="8 11" id="KW-0407">Ion channel</keyword>
<evidence type="ECO:0000313" key="13">
    <source>
        <dbReference type="Proteomes" id="UP000826725"/>
    </source>
</evidence>
<keyword evidence="11" id="KW-0915">Sodium</keyword>
<sequence>MGNIIAIAVGGGIGSICRYSIAIGAARLAPTFPLGTFLANLFGSLFIGIFWCYFDEVHISHEFRLFLFTGFLGGFTTFSTFSRECVQFFKAGEPIQALSYLFLSNIAGLGMVALGFFLCHRFFRF</sequence>
<evidence type="ECO:0000256" key="10">
    <source>
        <dbReference type="ARBA" id="ARBA00035585"/>
    </source>
</evidence>
<reference evidence="12" key="1">
    <citation type="submission" date="2020-09" db="EMBL/GenBank/DDBJ databases">
        <title>Desulfogranum mesoprofundum gen. nov., sp. nov., a novel mesophilic, sulfate-reducing chemolithoautotroph isolated from a deep-sea hydrothermal vent chimney in the Suiyo Seamount.</title>
        <authorList>
            <person name="Hashimoto Y."/>
            <person name="Nakagawa S."/>
        </authorList>
    </citation>
    <scope>NUCLEOTIDE SEQUENCE</scope>
    <source>
        <strain evidence="12">KT2</strain>
    </source>
</reference>
<evidence type="ECO:0000313" key="12">
    <source>
        <dbReference type="EMBL" id="BCL59821.1"/>
    </source>
</evidence>
<evidence type="ECO:0000256" key="7">
    <source>
        <dbReference type="ARBA" id="ARBA00023136"/>
    </source>
</evidence>
<keyword evidence="3" id="KW-0997">Cell inner membrane</keyword>
<dbReference type="GO" id="GO:0062054">
    <property type="term" value="F:fluoride channel activity"/>
    <property type="evidence" value="ECO:0007669"/>
    <property type="project" value="UniProtKB-UniRule"/>
</dbReference>
<proteinExistence type="inferred from homology"/>